<keyword evidence="1" id="KW-1133">Transmembrane helix</keyword>
<dbReference type="Proteomes" id="UP001432059">
    <property type="component" value="Chromosome"/>
</dbReference>
<keyword evidence="1" id="KW-0812">Transmembrane</keyword>
<name>A0AAU0EXW8_9FLAO</name>
<evidence type="ECO:0000313" key="2">
    <source>
        <dbReference type="EMBL" id="WOC50763.1"/>
    </source>
</evidence>
<gene>
    <name evidence="2" type="ORF">BPO_0116</name>
</gene>
<dbReference type="AlphaFoldDB" id="A0AAU0EXW8"/>
<keyword evidence="1" id="KW-0472">Membrane</keyword>
<sequence length="70" mass="8406">MKFILLTILSTIIIFFVWNILKRMFFKSFYQFPTSRPSSTPKNNPTIKDKKVNWDAETVEYEEIKEGQKQ</sequence>
<evidence type="ECO:0008006" key="4">
    <source>
        <dbReference type="Google" id="ProtNLM"/>
    </source>
</evidence>
<dbReference type="EMBL" id="CP136426">
    <property type="protein sequence ID" value="WOC50763.1"/>
    <property type="molecule type" value="Genomic_DNA"/>
</dbReference>
<keyword evidence="3" id="KW-1185">Reference proteome</keyword>
<feature type="transmembrane region" description="Helical" evidence="1">
    <location>
        <begin position="6"/>
        <end position="26"/>
    </location>
</feature>
<reference evidence="2" key="1">
    <citation type="submission" date="2023-10" db="EMBL/GenBank/DDBJ databases">
        <title>Characterization and whole genome sequencing of a novel strain of Bergeyella porcorum QD2021 isolated from pig.</title>
        <authorList>
            <person name="Liu G."/>
            <person name="Chen C."/>
            <person name="Han X."/>
        </authorList>
    </citation>
    <scope>NUCLEOTIDE SEQUENCE</scope>
    <source>
        <strain evidence="2">QD2021</strain>
    </source>
</reference>
<accession>A0AAU0EXW8</accession>
<evidence type="ECO:0000256" key="1">
    <source>
        <dbReference type="SAM" id="Phobius"/>
    </source>
</evidence>
<proteinExistence type="predicted"/>
<evidence type="ECO:0000313" key="3">
    <source>
        <dbReference type="Proteomes" id="UP001432059"/>
    </source>
</evidence>
<protein>
    <recommendedName>
        <fullName evidence="4">AraC family transcriptional regulator</fullName>
    </recommendedName>
</protein>
<dbReference type="RefSeq" id="WP_327984477.1">
    <property type="nucleotide sequence ID" value="NZ_CP136426.1"/>
</dbReference>
<dbReference type="KEGG" id="bpor:BPO_0116"/>
<organism evidence="2 3">
    <name type="scientific">Bergeyella porcorum</name>
    <dbReference type="NCBI Taxonomy" id="1735111"/>
    <lineage>
        <taxon>Bacteria</taxon>
        <taxon>Pseudomonadati</taxon>
        <taxon>Bacteroidota</taxon>
        <taxon>Flavobacteriia</taxon>
        <taxon>Flavobacteriales</taxon>
        <taxon>Weeksellaceae</taxon>
        <taxon>Bergeyella</taxon>
    </lineage>
</organism>